<protein>
    <submittedName>
        <fullName evidence="1">Uncharacterized protein</fullName>
    </submittedName>
</protein>
<dbReference type="EMBL" id="JAKZGP010000070">
    <property type="protein sequence ID" value="MCH7411311.1"/>
    <property type="molecule type" value="Genomic_DNA"/>
</dbReference>
<gene>
    <name evidence="1" type="ORF">MM239_18090</name>
</gene>
<dbReference type="RefSeq" id="WP_241349665.1">
    <property type="nucleotide sequence ID" value="NZ_JAKZGP010000070.1"/>
</dbReference>
<sequence>MQLALVNISDDSKNSVQIGLVNLAHSPHSGIRLGIVNNIMSIESGLQIGLVNNAKYNLKGTIIGLFNTGGQNTEGFHLGLVNLTDNSSKGLRFELFNQSNNHEGLMIGLVNKADSLNGKAIGLFNLLKQDAFLTISVNYHFDQWAELQFKSGIEQLYGIISYHKELYNFLNSNAIGYGLGTRIPFTPEFLISSELLYHSQIKPYWKFESVNNDKFYAYINFVIPVTKKLEIVFAKNIHYS</sequence>
<name>A0ABS9V4H1_9BACT</name>
<evidence type="ECO:0000313" key="1">
    <source>
        <dbReference type="EMBL" id="MCH7411311.1"/>
    </source>
</evidence>
<keyword evidence="2" id="KW-1185">Reference proteome</keyword>
<evidence type="ECO:0000313" key="2">
    <source>
        <dbReference type="Proteomes" id="UP001165489"/>
    </source>
</evidence>
<comment type="caution">
    <text evidence="1">The sequence shown here is derived from an EMBL/GenBank/DDBJ whole genome shotgun (WGS) entry which is preliminary data.</text>
</comment>
<reference evidence="1" key="1">
    <citation type="submission" date="2022-03" db="EMBL/GenBank/DDBJ databases">
        <title>De novo assembled genomes of Belliella spp. (Cyclobacteriaceae) strains.</title>
        <authorList>
            <person name="Szabo A."/>
            <person name="Korponai K."/>
            <person name="Felfoldi T."/>
        </authorList>
    </citation>
    <scope>NUCLEOTIDE SEQUENCE</scope>
    <source>
        <strain evidence="1">DSM 111904</strain>
    </source>
</reference>
<proteinExistence type="predicted"/>
<dbReference type="Proteomes" id="UP001165489">
    <property type="component" value="Unassembled WGS sequence"/>
</dbReference>
<accession>A0ABS9V4H1</accession>
<organism evidence="1 2">
    <name type="scientific">Belliella filtrata</name>
    <dbReference type="NCBI Taxonomy" id="2923435"/>
    <lineage>
        <taxon>Bacteria</taxon>
        <taxon>Pseudomonadati</taxon>
        <taxon>Bacteroidota</taxon>
        <taxon>Cytophagia</taxon>
        <taxon>Cytophagales</taxon>
        <taxon>Cyclobacteriaceae</taxon>
        <taxon>Belliella</taxon>
    </lineage>
</organism>